<dbReference type="InterPro" id="IPR044846">
    <property type="entry name" value="GH10"/>
</dbReference>
<sequence length="87" mass="9594">MIRGHTLAWHSQLPSWVSAIGDKATLTSVIQSHISNVAGRYSGKFYTWDVCNEIFNEDGTLHSSVFSNVLSESFVTITFTAARIESA</sequence>
<dbReference type="OrthoDB" id="3055998at2759"/>
<dbReference type="STRING" id="68775.A0A5C3M1D7"/>
<dbReference type="PANTHER" id="PTHR31490:SF76">
    <property type="entry name" value="ENDO-1,4-BETA-XYLANASE C"/>
    <property type="match status" value="1"/>
</dbReference>
<dbReference type="Gene3D" id="3.20.20.80">
    <property type="entry name" value="Glycosidases"/>
    <property type="match status" value="1"/>
</dbReference>
<evidence type="ECO:0000313" key="7">
    <source>
        <dbReference type="EMBL" id="TFK34811.1"/>
    </source>
</evidence>
<dbReference type="PANTHER" id="PTHR31490">
    <property type="entry name" value="GLYCOSYL HYDROLASE"/>
    <property type="match status" value="1"/>
</dbReference>
<dbReference type="PROSITE" id="PS51760">
    <property type="entry name" value="GH10_2"/>
    <property type="match status" value="1"/>
</dbReference>
<evidence type="ECO:0000256" key="2">
    <source>
        <dbReference type="ARBA" id="ARBA00022801"/>
    </source>
</evidence>
<evidence type="ECO:0000256" key="1">
    <source>
        <dbReference type="ARBA" id="ARBA00007495"/>
    </source>
</evidence>
<evidence type="ECO:0000313" key="8">
    <source>
        <dbReference type="Proteomes" id="UP000308652"/>
    </source>
</evidence>
<organism evidence="7 8">
    <name type="scientific">Crucibulum laeve</name>
    <dbReference type="NCBI Taxonomy" id="68775"/>
    <lineage>
        <taxon>Eukaryota</taxon>
        <taxon>Fungi</taxon>
        <taxon>Dikarya</taxon>
        <taxon>Basidiomycota</taxon>
        <taxon>Agaricomycotina</taxon>
        <taxon>Agaricomycetes</taxon>
        <taxon>Agaricomycetidae</taxon>
        <taxon>Agaricales</taxon>
        <taxon>Agaricineae</taxon>
        <taxon>Nidulariaceae</taxon>
        <taxon>Crucibulum</taxon>
    </lineage>
</organism>
<dbReference type="GO" id="GO:0000272">
    <property type="term" value="P:polysaccharide catabolic process"/>
    <property type="evidence" value="ECO:0007669"/>
    <property type="project" value="UniProtKB-KW"/>
</dbReference>
<keyword evidence="4" id="KW-0326">Glycosidase</keyword>
<keyword evidence="3" id="KW-0119">Carbohydrate metabolism</keyword>
<keyword evidence="5" id="KW-0624">Polysaccharide degradation</keyword>
<evidence type="ECO:0000256" key="5">
    <source>
        <dbReference type="ARBA" id="ARBA00023326"/>
    </source>
</evidence>
<keyword evidence="2 7" id="KW-0378">Hydrolase</keyword>
<comment type="similarity">
    <text evidence="1">Belongs to the glycosyl hydrolase 10 (cellulase F) family.</text>
</comment>
<dbReference type="InterPro" id="IPR001000">
    <property type="entry name" value="GH10_dom"/>
</dbReference>
<dbReference type="SUPFAM" id="SSF51445">
    <property type="entry name" value="(Trans)glycosidases"/>
    <property type="match status" value="1"/>
</dbReference>
<dbReference type="AlphaFoldDB" id="A0A5C3M1D7"/>
<accession>A0A5C3M1D7</accession>
<dbReference type="Pfam" id="PF00331">
    <property type="entry name" value="Glyco_hydro_10"/>
    <property type="match status" value="1"/>
</dbReference>
<dbReference type="EMBL" id="ML213627">
    <property type="protein sequence ID" value="TFK34811.1"/>
    <property type="molecule type" value="Genomic_DNA"/>
</dbReference>
<feature type="domain" description="GH10" evidence="6">
    <location>
        <begin position="1"/>
        <end position="87"/>
    </location>
</feature>
<evidence type="ECO:0000256" key="4">
    <source>
        <dbReference type="ARBA" id="ARBA00023295"/>
    </source>
</evidence>
<name>A0A5C3M1D7_9AGAR</name>
<proteinExistence type="inferred from homology"/>
<gene>
    <name evidence="7" type="ORF">BDQ12DRAFT_688894</name>
</gene>
<evidence type="ECO:0000256" key="3">
    <source>
        <dbReference type="ARBA" id="ARBA00023277"/>
    </source>
</evidence>
<protein>
    <submittedName>
        <fullName evidence="7">Glycoside hydrolase superfamily</fullName>
    </submittedName>
</protein>
<evidence type="ECO:0000259" key="6">
    <source>
        <dbReference type="PROSITE" id="PS51760"/>
    </source>
</evidence>
<reference evidence="7 8" key="1">
    <citation type="journal article" date="2019" name="Nat. Ecol. Evol.">
        <title>Megaphylogeny resolves global patterns of mushroom evolution.</title>
        <authorList>
            <person name="Varga T."/>
            <person name="Krizsan K."/>
            <person name="Foldi C."/>
            <person name="Dima B."/>
            <person name="Sanchez-Garcia M."/>
            <person name="Sanchez-Ramirez S."/>
            <person name="Szollosi G.J."/>
            <person name="Szarkandi J.G."/>
            <person name="Papp V."/>
            <person name="Albert L."/>
            <person name="Andreopoulos W."/>
            <person name="Angelini C."/>
            <person name="Antonin V."/>
            <person name="Barry K.W."/>
            <person name="Bougher N.L."/>
            <person name="Buchanan P."/>
            <person name="Buyck B."/>
            <person name="Bense V."/>
            <person name="Catcheside P."/>
            <person name="Chovatia M."/>
            <person name="Cooper J."/>
            <person name="Damon W."/>
            <person name="Desjardin D."/>
            <person name="Finy P."/>
            <person name="Geml J."/>
            <person name="Haridas S."/>
            <person name="Hughes K."/>
            <person name="Justo A."/>
            <person name="Karasinski D."/>
            <person name="Kautmanova I."/>
            <person name="Kiss B."/>
            <person name="Kocsube S."/>
            <person name="Kotiranta H."/>
            <person name="LaButti K.M."/>
            <person name="Lechner B.E."/>
            <person name="Liimatainen K."/>
            <person name="Lipzen A."/>
            <person name="Lukacs Z."/>
            <person name="Mihaltcheva S."/>
            <person name="Morgado L.N."/>
            <person name="Niskanen T."/>
            <person name="Noordeloos M.E."/>
            <person name="Ohm R.A."/>
            <person name="Ortiz-Santana B."/>
            <person name="Ovrebo C."/>
            <person name="Racz N."/>
            <person name="Riley R."/>
            <person name="Savchenko A."/>
            <person name="Shiryaev A."/>
            <person name="Soop K."/>
            <person name="Spirin V."/>
            <person name="Szebenyi C."/>
            <person name="Tomsovsky M."/>
            <person name="Tulloss R.E."/>
            <person name="Uehling J."/>
            <person name="Grigoriev I.V."/>
            <person name="Vagvolgyi C."/>
            <person name="Papp T."/>
            <person name="Martin F.M."/>
            <person name="Miettinen O."/>
            <person name="Hibbett D.S."/>
            <person name="Nagy L.G."/>
        </authorList>
    </citation>
    <scope>NUCLEOTIDE SEQUENCE [LARGE SCALE GENOMIC DNA]</scope>
    <source>
        <strain evidence="7 8">CBS 166.37</strain>
    </source>
</reference>
<dbReference type="Proteomes" id="UP000308652">
    <property type="component" value="Unassembled WGS sequence"/>
</dbReference>
<dbReference type="InterPro" id="IPR017853">
    <property type="entry name" value="GH"/>
</dbReference>
<dbReference type="GO" id="GO:0031176">
    <property type="term" value="F:endo-1,4-beta-xylanase activity"/>
    <property type="evidence" value="ECO:0007669"/>
    <property type="project" value="UniProtKB-ARBA"/>
</dbReference>
<dbReference type="PRINTS" id="PR00134">
    <property type="entry name" value="GLHYDRLASE10"/>
</dbReference>
<keyword evidence="8" id="KW-1185">Reference proteome</keyword>